<gene>
    <name evidence="2" type="ORF">GGX14DRAFT_562755</name>
</gene>
<comment type="caution">
    <text evidence="2">The sequence shown here is derived from an EMBL/GenBank/DDBJ whole genome shotgun (WGS) entry which is preliminary data.</text>
</comment>
<proteinExistence type="predicted"/>
<dbReference type="EMBL" id="JARJCW010000017">
    <property type="protein sequence ID" value="KAJ7215544.1"/>
    <property type="molecule type" value="Genomic_DNA"/>
</dbReference>
<sequence>MVQLALESAGGGWGERTHRRPSMRPSALTPHSNALTTAHASGTSCVHDGCRRTSRPSLNGPAERAHANGDDDEEEKPAKLRRKKAKAARGAGERAPAPALTPARARCGAHRGGGARRRVGLDARRRRRCGTGDVLKGVHIVSGGMCTRQSMLGRPPAVLALHMNHSVHTVLRVARVALQLLDLAPYTTDGVLSLDPTAALSNAAAHRGAPVTGEDLEMDAVEQAARYMELTAASSFFWSAMVYCISARSAAQM</sequence>
<protein>
    <submittedName>
        <fullName evidence="2">Uncharacterized protein</fullName>
    </submittedName>
</protein>
<evidence type="ECO:0000256" key="1">
    <source>
        <dbReference type="SAM" id="MobiDB-lite"/>
    </source>
</evidence>
<dbReference type="Proteomes" id="UP001219525">
    <property type="component" value="Unassembled WGS sequence"/>
</dbReference>
<evidence type="ECO:0000313" key="3">
    <source>
        <dbReference type="Proteomes" id="UP001219525"/>
    </source>
</evidence>
<feature type="compositionally biased region" description="Low complexity" evidence="1">
    <location>
        <begin position="88"/>
        <end position="99"/>
    </location>
</feature>
<evidence type="ECO:0000313" key="2">
    <source>
        <dbReference type="EMBL" id="KAJ7215544.1"/>
    </source>
</evidence>
<keyword evidence="3" id="KW-1185">Reference proteome</keyword>
<name>A0AAD6YI92_9AGAR</name>
<accession>A0AAD6YI92</accession>
<reference evidence="2" key="1">
    <citation type="submission" date="2023-03" db="EMBL/GenBank/DDBJ databases">
        <title>Massive genome expansion in bonnet fungi (Mycena s.s.) driven by repeated elements and novel gene families across ecological guilds.</title>
        <authorList>
            <consortium name="Lawrence Berkeley National Laboratory"/>
            <person name="Harder C.B."/>
            <person name="Miyauchi S."/>
            <person name="Viragh M."/>
            <person name="Kuo A."/>
            <person name="Thoen E."/>
            <person name="Andreopoulos B."/>
            <person name="Lu D."/>
            <person name="Skrede I."/>
            <person name="Drula E."/>
            <person name="Henrissat B."/>
            <person name="Morin E."/>
            <person name="Kohler A."/>
            <person name="Barry K."/>
            <person name="LaButti K."/>
            <person name="Morin E."/>
            <person name="Salamov A."/>
            <person name="Lipzen A."/>
            <person name="Mereny Z."/>
            <person name="Hegedus B."/>
            <person name="Baldrian P."/>
            <person name="Stursova M."/>
            <person name="Weitz H."/>
            <person name="Taylor A."/>
            <person name="Grigoriev I.V."/>
            <person name="Nagy L.G."/>
            <person name="Martin F."/>
            <person name="Kauserud H."/>
        </authorList>
    </citation>
    <scope>NUCLEOTIDE SEQUENCE</scope>
    <source>
        <strain evidence="2">9144</strain>
    </source>
</reference>
<dbReference type="AlphaFoldDB" id="A0AAD6YI92"/>
<organism evidence="2 3">
    <name type="scientific">Mycena pura</name>
    <dbReference type="NCBI Taxonomy" id="153505"/>
    <lineage>
        <taxon>Eukaryota</taxon>
        <taxon>Fungi</taxon>
        <taxon>Dikarya</taxon>
        <taxon>Basidiomycota</taxon>
        <taxon>Agaricomycotina</taxon>
        <taxon>Agaricomycetes</taxon>
        <taxon>Agaricomycetidae</taxon>
        <taxon>Agaricales</taxon>
        <taxon>Marasmiineae</taxon>
        <taxon>Mycenaceae</taxon>
        <taxon>Mycena</taxon>
    </lineage>
</organism>
<feature type="compositionally biased region" description="Polar residues" evidence="1">
    <location>
        <begin position="29"/>
        <end position="44"/>
    </location>
</feature>
<feature type="region of interest" description="Disordered" evidence="1">
    <location>
        <begin position="1"/>
        <end position="99"/>
    </location>
</feature>